<accession>A0A1B0DGZ7</accession>
<dbReference type="Pfam" id="PF10239">
    <property type="entry name" value="DUF2465"/>
    <property type="match status" value="1"/>
</dbReference>
<dbReference type="VEuPathDB" id="VectorBase:PPAPM1_009260"/>
<dbReference type="PANTHER" id="PTHR31353">
    <property type="entry name" value="FAM98"/>
    <property type="match status" value="1"/>
</dbReference>
<dbReference type="GO" id="GO:0072669">
    <property type="term" value="C:tRNA-splicing ligase complex"/>
    <property type="evidence" value="ECO:0007669"/>
    <property type="project" value="TreeGrafter"/>
</dbReference>
<comment type="similarity">
    <text evidence="1">Belongs to the FAM98 family.</text>
</comment>
<organism evidence="2 3">
    <name type="scientific">Phlebotomus papatasi</name>
    <name type="common">Sandfly</name>
    <dbReference type="NCBI Taxonomy" id="29031"/>
    <lineage>
        <taxon>Eukaryota</taxon>
        <taxon>Metazoa</taxon>
        <taxon>Ecdysozoa</taxon>
        <taxon>Arthropoda</taxon>
        <taxon>Hexapoda</taxon>
        <taxon>Insecta</taxon>
        <taxon>Pterygota</taxon>
        <taxon>Neoptera</taxon>
        <taxon>Endopterygota</taxon>
        <taxon>Diptera</taxon>
        <taxon>Nematocera</taxon>
        <taxon>Psychodoidea</taxon>
        <taxon>Psychodidae</taxon>
        <taxon>Phlebotomus</taxon>
        <taxon>Phlebotomus</taxon>
    </lineage>
</organism>
<evidence type="ECO:0000256" key="1">
    <source>
        <dbReference type="ARBA" id="ARBA00007218"/>
    </source>
</evidence>
<dbReference type="AlphaFoldDB" id="A0A1B0DGZ7"/>
<proteinExistence type="inferred from homology"/>
<sequence>MDPDFIEALQCVGYTGNCSAVFQEKTLNEDARKLLVWLTNEIRVLGNIDEQLSDDGDVDSFRMTLSSFLKEMKCPFSSLTDGMDKNRFNTLESLTLLFSFLVNELMALKMVRANKPKDTSNVITLEESPTAAALKELAMGLGMGKPPENFPCKALFDKIDSRLAEVMQKAGPKRVGKPLFNPMNTTDTGDFVMTHTLQKAWSDGLTI</sequence>
<dbReference type="EMBL" id="AJVK01060584">
    <property type="status" value="NOT_ANNOTATED_CDS"/>
    <property type="molecule type" value="Genomic_DNA"/>
</dbReference>
<dbReference type="PANTHER" id="PTHR31353:SF1">
    <property type="entry name" value="PROTEIN FAM98B"/>
    <property type="match status" value="1"/>
</dbReference>
<dbReference type="Proteomes" id="UP000092462">
    <property type="component" value="Unassembled WGS sequence"/>
</dbReference>
<dbReference type="EnsemblMetazoa" id="PPAI007431-RA">
    <property type="protein sequence ID" value="PPAI007431-PA"/>
    <property type="gene ID" value="PPAI007431"/>
</dbReference>
<dbReference type="InterPro" id="IPR018797">
    <property type="entry name" value="FAM98"/>
</dbReference>
<name>A0A1B0DGZ7_PHLPP</name>
<keyword evidence="3" id="KW-1185">Reference proteome</keyword>
<protein>
    <submittedName>
        <fullName evidence="2">Uncharacterized protein</fullName>
    </submittedName>
</protein>
<evidence type="ECO:0000313" key="3">
    <source>
        <dbReference type="Proteomes" id="UP000092462"/>
    </source>
</evidence>
<reference evidence="2" key="1">
    <citation type="submission" date="2022-08" db="UniProtKB">
        <authorList>
            <consortium name="EnsemblMetazoa"/>
        </authorList>
    </citation>
    <scope>IDENTIFICATION</scope>
    <source>
        <strain evidence="2">Israel</strain>
    </source>
</reference>
<evidence type="ECO:0000313" key="2">
    <source>
        <dbReference type="EnsemblMetazoa" id="PPAI007431-PA"/>
    </source>
</evidence>
<dbReference type="VEuPathDB" id="VectorBase:PPAI007431"/>